<evidence type="ECO:0000313" key="2">
    <source>
        <dbReference type="EMBL" id="CAF4068927.1"/>
    </source>
</evidence>
<dbReference type="InterPro" id="IPR045189">
    <property type="entry name" value="UBR4-like"/>
</dbReference>
<dbReference type="PANTHER" id="PTHR21725">
    <property type="entry name" value="E3 UBIQUITIN-PROTEIN LIGASE UBR4"/>
    <property type="match status" value="1"/>
</dbReference>
<organism evidence="2 3">
    <name type="scientific">Rotaria sordida</name>
    <dbReference type="NCBI Taxonomy" id="392033"/>
    <lineage>
        <taxon>Eukaryota</taxon>
        <taxon>Metazoa</taxon>
        <taxon>Spiralia</taxon>
        <taxon>Gnathifera</taxon>
        <taxon>Rotifera</taxon>
        <taxon>Eurotatoria</taxon>
        <taxon>Bdelloidea</taxon>
        <taxon>Philodinida</taxon>
        <taxon>Philodinidae</taxon>
        <taxon>Rotaria</taxon>
    </lineage>
</organism>
<accession>A0A819T3U1</accession>
<name>A0A819T3U1_9BILA</name>
<dbReference type="Proteomes" id="UP000663889">
    <property type="component" value="Unassembled WGS sequence"/>
</dbReference>
<protein>
    <submittedName>
        <fullName evidence="2">Uncharacterized protein</fullName>
    </submittedName>
</protein>
<evidence type="ECO:0000313" key="1">
    <source>
        <dbReference type="EMBL" id="CAF1409798.1"/>
    </source>
</evidence>
<comment type="caution">
    <text evidence="2">The sequence shown here is derived from an EMBL/GenBank/DDBJ whole genome shotgun (WGS) entry which is preliminary data.</text>
</comment>
<dbReference type="PANTHER" id="PTHR21725:SF1">
    <property type="entry name" value="E3 UBIQUITIN-PROTEIN LIGASE UBR4"/>
    <property type="match status" value="1"/>
</dbReference>
<dbReference type="Proteomes" id="UP000663874">
    <property type="component" value="Unassembled WGS sequence"/>
</dbReference>
<dbReference type="AlphaFoldDB" id="A0A819T3U1"/>
<dbReference type="EMBL" id="CAJOBE010008753">
    <property type="protein sequence ID" value="CAF4068927.1"/>
    <property type="molecule type" value="Genomic_DNA"/>
</dbReference>
<gene>
    <name evidence="2" type="ORF">FNK824_LOCUS29693</name>
    <name evidence="1" type="ORF">SEV965_LOCUS31812</name>
</gene>
<evidence type="ECO:0000313" key="3">
    <source>
        <dbReference type="Proteomes" id="UP000663874"/>
    </source>
</evidence>
<reference evidence="2" key="1">
    <citation type="submission" date="2021-02" db="EMBL/GenBank/DDBJ databases">
        <authorList>
            <person name="Nowell W R."/>
        </authorList>
    </citation>
    <scope>NUCLEOTIDE SEQUENCE</scope>
</reference>
<dbReference type="EMBL" id="CAJNOU010003786">
    <property type="protein sequence ID" value="CAF1409798.1"/>
    <property type="molecule type" value="Genomic_DNA"/>
</dbReference>
<proteinExistence type="predicted"/>
<sequence>MTGGQGKVRDCTFYYTKRNNIEYCYILIMASNGYMYYEQLCNSSSVRNGSFYVTNILDIKHESTTEINNNGILLGGGVSVYLSSCLIRLRI</sequence>